<organism evidence="2">
    <name type="scientific">uncultured Rubrobacteraceae bacterium</name>
    <dbReference type="NCBI Taxonomy" id="349277"/>
    <lineage>
        <taxon>Bacteria</taxon>
        <taxon>Bacillati</taxon>
        <taxon>Actinomycetota</taxon>
        <taxon>Rubrobacteria</taxon>
        <taxon>Rubrobacterales</taxon>
        <taxon>Rubrobacteraceae</taxon>
        <taxon>environmental samples</taxon>
    </lineage>
</organism>
<protein>
    <submittedName>
        <fullName evidence="2">Uncharacterized protein</fullName>
    </submittedName>
</protein>
<dbReference type="AlphaFoldDB" id="A0A6J4RHT3"/>
<evidence type="ECO:0000313" key="2">
    <source>
        <dbReference type="EMBL" id="CAA9469243.1"/>
    </source>
</evidence>
<name>A0A6J4RHT3_9ACTN</name>
<accession>A0A6J4RHT3</accession>
<feature type="region of interest" description="Disordered" evidence="1">
    <location>
        <begin position="44"/>
        <end position="65"/>
    </location>
</feature>
<feature type="region of interest" description="Disordered" evidence="1">
    <location>
        <begin position="1"/>
        <end position="21"/>
    </location>
</feature>
<sequence length="65" mass="6982">MVGRKKAWPGAGRRHSPVLRTGDSFASMSHLIRMPLNGVIGVTELAPRQPSGPKTPFGPDTEKTT</sequence>
<proteinExistence type="predicted"/>
<gene>
    <name evidence="2" type="ORF">AVDCRST_MAG02-3913</name>
</gene>
<feature type="compositionally biased region" description="Basic residues" evidence="1">
    <location>
        <begin position="1"/>
        <end position="17"/>
    </location>
</feature>
<dbReference type="EMBL" id="CADCVH010000102">
    <property type="protein sequence ID" value="CAA9469243.1"/>
    <property type="molecule type" value="Genomic_DNA"/>
</dbReference>
<evidence type="ECO:0000256" key="1">
    <source>
        <dbReference type="SAM" id="MobiDB-lite"/>
    </source>
</evidence>
<reference evidence="2" key="1">
    <citation type="submission" date="2020-02" db="EMBL/GenBank/DDBJ databases">
        <authorList>
            <person name="Meier V. D."/>
        </authorList>
    </citation>
    <scope>NUCLEOTIDE SEQUENCE</scope>
    <source>
        <strain evidence="2">AVDCRST_MAG02</strain>
    </source>
</reference>